<dbReference type="EMBL" id="GL883097">
    <property type="protein sequence ID" value="EGG09540.1"/>
    <property type="molecule type" value="Genomic_DNA"/>
</dbReference>
<keyword evidence="4" id="KW-1185">Reference proteome</keyword>
<dbReference type="KEGG" id="mlr:MELLADRAFT_77144"/>
<dbReference type="GO" id="GO:0005737">
    <property type="term" value="C:cytoplasm"/>
    <property type="evidence" value="ECO:0007669"/>
    <property type="project" value="TreeGrafter"/>
</dbReference>
<dbReference type="Proteomes" id="UP000001072">
    <property type="component" value="Unassembled WGS sequence"/>
</dbReference>
<name>F4RDW6_MELLP</name>
<organism evidence="4">
    <name type="scientific">Melampsora larici-populina (strain 98AG31 / pathotype 3-4-7)</name>
    <name type="common">Poplar leaf rust fungus</name>
    <dbReference type="NCBI Taxonomy" id="747676"/>
    <lineage>
        <taxon>Eukaryota</taxon>
        <taxon>Fungi</taxon>
        <taxon>Dikarya</taxon>
        <taxon>Basidiomycota</taxon>
        <taxon>Pucciniomycotina</taxon>
        <taxon>Pucciniomycetes</taxon>
        <taxon>Pucciniales</taxon>
        <taxon>Melampsoraceae</taxon>
        <taxon>Melampsora</taxon>
    </lineage>
</organism>
<protein>
    <submittedName>
        <fullName evidence="3">Uncharacterized protein</fullName>
    </submittedName>
</protein>
<feature type="compositionally biased region" description="Acidic residues" evidence="2">
    <location>
        <begin position="89"/>
        <end position="100"/>
    </location>
</feature>
<comment type="similarity">
    <text evidence="1">Belongs to the CDC123 family.</text>
</comment>
<evidence type="ECO:0000313" key="3">
    <source>
        <dbReference type="EMBL" id="EGG09540.1"/>
    </source>
</evidence>
<dbReference type="GeneID" id="18932894"/>
<dbReference type="eggNOG" id="KOG2983">
    <property type="taxonomic scope" value="Eukaryota"/>
</dbReference>
<gene>
    <name evidence="3" type="ORF">MELLADRAFT_77144</name>
</gene>
<dbReference type="InParanoid" id="F4RDW6"/>
<dbReference type="PANTHER" id="PTHR15323">
    <property type="entry name" value="D123 PROTEIN"/>
    <property type="match status" value="1"/>
</dbReference>
<dbReference type="STRING" id="747676.F4RDW6"/>
<evidence type="ECO:0000256" key="2">
    <source>
        <dbReference type="SAM" id="MobiDB-lite"/>
    </source>
</evidence>
<sequence>MVHIEVLKNVTDDTGIPDETSEVTFPELTKDVLESCSLQNWYPAFESYTFKSTIIPLSPKVLEYLSDDLDGFFLPLDDEEQQYRSQLSESEESVSSGEEEVISKPDPLIGSPSTSDQHKQTKSSNSRKKYDFPELNQTIRHAIQLHDGSVFPKLNWSAPQDSAFMLPSGDGLLRCRCPNDIYTLLKTSDCIAHDLNLVKEKYCNDTFPFVLVLREWFNLNPAHEFRCFVKDRTLIAISSRSSTHFDFLQPVEAQEAIVSRILSFYQSIIMPKFKLSDFSFDVYMTNPTRTLPLNGTLTPKLKLVDFNPLSSYSEPYLFSYEELLNPSETLKHKPELRLVNEARLQPSRFASSHLPLDILDCSQGQQISNLSEKWNQLLARGCTDSDSEDSTKPN</sequence>
<feature type="region of interest" description="Disordered" evidence="2">
    <location>
        <begin position="83"/>
        <end position="128"/>
    </location>
</feature>
<dbReference type="Pfam" id="PF07065">
    <property type="entry name" value="D123"/>
    <property type="match status" value="1"/>
</dbReference>
<dbReference type="AlphaFoldDB" id="F4RDW6"/>
<accession>F4RDW6</accession>
<dbReference type="FunCoup" id="F4RDW6">
    <property type="interactions" value="510"/>
</dbReference>
<proteinExistence type="inferred from homology"/>
<dbReference type="VEuPathDB" id="FungiDB:MELLADRAFT_77144"/>
<dbReference type="RefSeq" id="XP_007407267.1">
    <property type="nucleotide sequence ID" value="XM_007407205.1"/>
</dbReference>
<evidence type="ECO:0000313" key="4">
    <source>
        <dbReference type="Proteomes" id="UP000001072"/>
    </source>
</evidence>
<dbReference type="InterPro" id="IPR009772">
    <property type="entry name" value="CDC123"/>
</dbReference>
<evidence type="ECO:0000256" key="1">
    <source>
        <dbReference type="ARBA" id="ARBA00011047"/>
    </source>
</evidence>
<reference evidence="4" key="1">
    <citation type="journal article" date="2011" name="Proc. Natl. Acad. Sci. U.S.A.">
        <title>Obligate biotrophy features unraveled by the genomic analysis of rust fungi.</title>
        <authorList>
            <person name="Duplessis S."/>
            <person name="Cuomo C.A."/>
            <person name="Lin Y.-C."/>
            <person name="Aerts A."/>
            <person name="Tisserant E."/>
            <person name="Veneault-Fourrey C."/>
            <person name="Joly D.L."/>
            <person name="Hacquard S."/>
            <person name="Amselem J."/>
            <person name="Cantarel B.L."/>
            <person name="Chiu R."/>
            <person name="Coutinho P.M."/>
            <person name="Feau N."/>
            <person name="Field M."/>
            <person name="Frey P."/>
            <person name="Gelhaye E."/>
            <person name="Goldberg J."/>
            <person name="Grabherr M.G."/>
            <person name="Kodira C.D."/>
            <person name="Kohler A."/>
            <person name="Kuees U."/>
            <person name="Lindquist E.A."/>
            <person name="Lucas S.M."/>
            <person name="Mago R."/>
            <person name="Mauceli E."/>
            <person name="Morin E."/>
            <person name="Murat C."/>
            <person name="Pangilinan J.L."/>
            <person name="Park R."/>
            <person name="Pearson M."/>
            <person name="Quesneville H."/>
            <person name="Rouhier N."/>
            <person name="Sakthikumar S."/>
            <person name="Salamov A.A."/>
            <person name="Schmutz J."/>
            <person name="Selles B."/>
            <person name="Shapiro H."/>
            <person name="Tanguay P."/>
            <person name="Tuskan G.A."/>
            <person name="Henrissat B."/>
            <person name="Van de Peer Y."/>
            <person name="Rouze P."/>
            <person name="Ellis J.G."/>
            <person name="Dodds P.N."/>
            <person name="Schein J.E."/>
            <person name="Zhong S."/>
            <person name="Hamelin R.C."/>
            <person name="Grigoriev I.V."/>
            <person name="Szabo L.J."/>
            <person name="Martin F."/>
        </authorList>
    </citation>
    <scope>NUCLEOTIDE SEQUENCE [LARGE SCALE GENOMIC DNA]</scope>
    <source>
        <strain evidence="4">98AG31 / pathotype 3-4-7</strain>
    </source>
</reference>
<dbReference type="HOGENOM" id="CLU_034402_2_0_1"/>
<dbReference type="OrthoDB" id="360540at2759"/>
<dbReference type="PANTHER" id="PTHR15323:SF6">
    <property type="entry name" value="CELL DIVISION CYCLE PROTEIN 123 HOMOLOG"/>
    <property type="match status" value="1"/>
</dbReference>